<evidence type="ECO:0000256" key="7">
    <source>
        <dbReference type="SAM" id="SignalP"/>
    </source>
</evidence>
<protein>
    <submittedName>
        <fullName evidence="8">Extracellular solute-binding protein</fullName>
    </submittedName>
</protein>
<organism evidence="8 9">
    <name type="scientific">Blautia producta</name>
    <dbReference type="NCBI Taxonomy" id="33035"/>
    <lineage>
        <taxon>Bacteria</taxon>
        <taxon>Bacillati</taxon>
        <taxon>Bacillota</taxon>
        <taxon>Clostridia</taxon>
        <taxon>Lachnospirales</taxon>
        <taxon>Lachnospiraceae</taxon>
        <taxon>Blautia</taxon>
    </lineage>
</organism>
<evidence type="ECO:0000256" key="5">
    <source>
        <dbReference type="ARBA" id="ARBA00023288"/>
    </source>
</evidence>
<keyword evidence="3" id="KW-0472">Membrane</keyword>
<dbReference type="Gene3D" id="3.40.190.10">
    <property type="entry name" value="Periplasmic binding protein-like II"/>
    <property type="match status" value="2"/>
</dbReference>
<accession>A0A7G5MY30</accession>
<dbReference type="AlphaFoldDB" id="A0A7G5MY30"/>
<evidence type="ECO:0000256" key="1">
    <source>
        <dbReference type="ARBA" id="ARBA00022475"/>
    </source>
</evidence>
<dbReference type="InterPro" id="IPR006059">
    <property type="entry name" value="SBP"/>
</dbReference>
<dbReference type="Proteomes" id="UP000515789">
    <property type="component" value="Chromosome"/>
</dbReference>
<feature type="signal peptide" evidence="7">
    <location>
        <begin position="1"/>
        <end position="26"/>
    </location>
</feature>
<feature type="chain" id="PRO_5039254605" evidence="7">
    <location>
        <begin position="27"/>
        <end position="458"/>
    </location>
</feature>
<evidence type="ECO:0000256" key="3">
    <source>
        <dbReference type="ARBA" id="ARBA00023136"/>
    </source>
</evidence>
<dbReference type="InterPro" id="IPR050490">
    <property type="entry name" value="Bact_solute-bd_prot1"/>
</dbReference>
<keyword evidence="1" id="KW-1003">Cell membrane</keyword>
<keyword evidence="5" id="KW-0449">Lipoprotein</keyword>
<evidence type="ECO:0000256" key="6">
    <source>
        <dbReference type="SAM" id="MobiDB-lite"/>
    </source>
</evidence>
<dbReference type="GeneID" id="75052137"/>
<dbReference type="EMBL" id="CP039126">
    <property type="protein sequence ID" value="QMW79523.1"/>
    <property type="molecule type" value="Genomic_DNA"/>
</dbReference>
<evidence type="ECO:0000256" key="2">
    <source>
        <dbReference type="ARBA" id="ARBA00022729"/>
    </source>
</evidence>
<dbReference type="PANTHER" id="PTHR43649">
    <property type="entry name" value="ARABINOSE-BINDING PROTEIN-RELATED"/>
    <property type="match status" value="1"/>
</dbReference>
<dbReference type="Pfam" id="PF13416">
    <property type="entry name" value="SBP_bac_8"/>
    <property type="match status" value="1"/>
</dbReference>
<dbReference type="RefSeq" id="WP_018596214.1">
    <property type="nucleotide sequence ID" value="NZ_AP031416.1"/>
</dbReference>
<dbReference type="PANTHER" id="PTHR43649:SF33">
    <property type="entry name" value="POLYGALACTURONAN_RHAMNOGALACTURONAN-BINDING PROTEIN YTCQ"/>
    <property type="match status" value="1"/>
</dbReference>
<dbReference type="SUPFAM" id="SSF53850">
    <property type="entry name" value="Periplasmic binding protein-like II"/>
    <property type="match status" value="1"/>
</dbReference>
<keyword evidence="4" id="KW-0564">Palmitate</keyword>
<reference evidence="8 9" key="1">
    <citation type="submission" date="2019-04" db="EMBL/GenBank/DDBJ databases">
        <authorList>
            <person name="Schori C."/>
            <person name="Ahrens C."/>
        </authorList>
    </citation>
    <scope>NUCLEOTIDE SEQUENCE [LARGE SCALE GENOMIC DNA]</scope>
    <source>
        <strain evidence="8 9">DSM 2950</strain>
    </source>
</reference>
<evidence type="ECO:0000313" key="8">
    <source>
        <dbReference type="EMBL" id="QMW79523.1"/>
    </source>
</evidence>
<evidence type="ECO:0000313" key="9">
    <source>
        <dbReference type="Proteomes" id="UP000515789"/>
    </source>
</evidence>
<proteinExistence type="predicted"/>
<sequence length="458" mass="50792">MKRKNMMRILSLAAAFMLAGCGGGNSKDNTQDTGEGKDSVSESQTSGEGEEEVKIPIIITTGANDAMDIQMKEVVEDFNEEYRGKYQMDVEYLAGASDDYRSKLKMLNASNSLPALIQVGPEPAFYDLLVENGRLVDVAPYLEADQEWKGQLMPQGIEAFTRDDGKMYLIPSAGLQLSGFYYNKELFEQAGIETFPETWEDFWKACEQLKEAGIPALSLHTTETAWCPMLLATAYLGGTEEGQKFMAQQFPDNFDTPEFKEAVEVLKRQFDYTTSDAVGGTYALAANNFFSGNTAMIANGPWMMSSLTDPDYASEGFTDKVGYAKYPGDVMIGSMEQSSWCITTDYGQDVIDGAVEFMKFYTKPVYSSKRAVEAGELSSVVDFPQDEYDKMIPPMKNCVDASSDVSIVLPSYQTKWDPVSQNDVFGREIPNLVSGSITVEEFIQMMNEGAAQYKQDIE</sequence>
<dbReference type="PROSITE" id="PS51257">
    <property type="entry name" value="PROKAR_LIPOPROTEIN"/>
    <property type="match status" value="1"/>
</dbReference>
<evidence type="ECO:0000256" key="4">
    <source>
        <dbReference type="ARBA" id="ARBA00023139"/>
    </source>
</evidence>
<keyword evidence="2 7" id="KW-0732">Signal</keyword>
<gene>
    <name evidence="8" type="ORF">E5259_18975</name>
</gene>
<feature type="region of interest" description="Disordered" evidence="6">
    <location>
        <begin position="26"/>
        <end position="54"/>
    </location>
</feature>
<name>A0A7G5MY30_9FIRM</name>